<dbReference type="Proteomes" id="UP001295794">
    <property type="component" value="Unassembled WGS sequence"/>
</dbReference>
<keyword evidence="4 7" id="KW-0256">Endoplasmic reticulum</keyword>
<keyword evidence="11" id="KW-1185">Reference proteome</keyword>
<evidence type="ECO:0000256" key="8">
    <source>
        <dbReference type="SAM" id="MobiDB-lite"/>
    </source>
</evidence>
<reference evidence="10" key="1">
    <citation type="submission" date="2023-11" db="EMBL/GenBank/DDBJ databases">
        <authorList>
            <person name="De Vega J J."/>
            <person name="De Vega J J."/>
        </authorList>
    </citation>
    <scope>NUCLEOTIDE SEQUENCE</scope>
</reference>
<dbReference type="GO" id="GO:0006950">
    <property type="term" value="P:response to stress"/>
    <property type="evidence" value="ECO:0007669"/>
    <property type="project" value="UniProtKB-ARBA"/>
</dbReference>
<dbReference type="InterPro" id="IPR007599">
    <property type="entry name" value="DER1"/>
</dbReference>
<evidence type="ECO:0000256" key="5">
    <source>
        <dbReference type="ARBA" id="ARBA00022989"/>
    </source>
</evidence>
<comment type="caution">
    <text evidence="10">The sequence shown here is derived from an EMBL/GenBank/DDBJ whole genome shotgun (WGS) entry which is preliminary data.</text>
</comment>
<keyword evidence="6 7" id="KW-0472">Membrane</keyword>
<feature type="transmembrane region" description="Helical" evidence="7">
    <location>
        <begin position="94"/>
        <end position="112"/>
    </location>
</feature>
<protein>
    <recommendedName>
        <fullName evidence="7">Derlin</fullName>
    </recommendedName>
</protein>
<keyword evidence="5 7" id="KW-1133">Transmembrane helix</keyword>
<dbReference type="SUPFAM" id="SSF144091">
    <property type="entry name" value="Rhomboid-like"/>
    <property type="match status" value="1"/>
</dbReference>
<gene>
    <name evidence="9" type="ORF">MYCIT1_LOCUS17547</name>
    <name evidence="10" type="ORF">MYCIT1_LOCUS18235</name>
</gene>
<proteinExistence type="inferred from homology"/>
<feature type="transmembrane region" description="Helical" evidence="7">
    <location>
        <begin position="124"/>
        <end position="145"/>
    </location>
</feature>
<feature type="compositionally biased region" description="Polar residues" evidence="8">
    <location>
        <begin position="248"/>
        <end position="267"/>
    </location>
</feature>
<dbReference type="EMBL" id="CAVNYO010000181">
    <property type="protein sequence ID" value="CAK5272038.1"/>
    <property type="molecule type" value="Genomic_DNA"/>
</dbReference>
<accession>A0AAD2HCW5</accession>
<evidence type="ECO:0000256" key="4">
    <source>
        <dbReference type="ARBA" id="ARBA00022824"/>
    </source>
</evidence>
<evidence type="ECO:0000256" key="2">
    <source>
        <dbReference type="ARBA" id="ARBA00008917"/>
    </source>
</evidence>
<feature type="region of interest" description="Disordered" evidence="8">
    <location>
        <begin position="218"/>
        <end position="267"/>
    </location>
</feature>
<dbReference type="Pfam" id="PF04511">
    <property type="entry name" value="DER1"/>
    <property type="match status" value="1"/>
</dbReference>
<evidence type="ECO:0000256" key="6">
    <source>
        <dbReference type="ARBA" id="ARBA00023136"/>
    </source>
</evidence>
<evidence type="ECO:0000313" key="11">
    <source>
        <dbReference type="Proteomes" id="UP001295794"/>
    </source>
</evidence>
<evidence type="ECO:0000313" key="10">
    <source>
        <dbReference type="EMBL" id="CAK5272538.1"/>
    </source>
</evidence>
<dbReference type="EMBL" id="CAVNYO010000182">
    <property type="protein sequence ID" value="CAK5272538.1"/>
    <property type="molecule type" value="Genomic_DNA"/>
</dbReference>
<evidence type="ECO:0000256" key="3">
    <source>
        <dbReference type="ARBA" id="ARBA00022692"/>
    </source>
</evidence>
<evidence type="ECO:0000313" key="9">
    <source>
        <dbReference type="EMBL" id="CAK5272038.1"/>
    </source>
</evidence>
<evidence type="ECO:0000256" key="7">
    <source>
        <dbReference type="RuleBase" id="RU363059"/>
    </source>
</evidence>
<sequence>MSEVLAEIRKIPPVTRLLCISSVSVSLSSMMGLVSPYKVVYTYKYVFRDLQVWRLYTSFFLGGSGINYIFDLVMLYRSADQLESGPYQGRSADLAWQLFASCVAIIITSIPVKSLVFFRPLLLCLAYVSSALAPVGAQTSIMGLISVPITYFPYIFLGMDLLMGGPGAVAQSLPGAVVGHLWWWGVWGPNTGGEGGILAQWGAAPRWLREWMGQRDTSTSARTAAGTSRANAGSGIHIVPPRRPAESGASTSTSGYNWGTGQKLGSQ</sequence>
<feature type="transmembrane region" description="Helical" evidence="7">
    <location>
        <begin position="55"/>
        <end position="74"/>
    </location>
</feature>
<dbReference type="AlphaFoldDB" id="A0AAD2HCW5"/>
<organism evidence="10 11">
    <name type="scientific">Mycena citricolor</name>
    <dbReference type="NCBI Taxonomy" id="2018698"/>
    <lineage>
        <taxon>Eukaryota</taxon>
        <taxon>Fungi</taxon>
        <taxon>Dikarya</taxon>
        <taxon>Basidiomycota</taxon>
        <taxon>Agaricomycotina</taxon>
        <taxon>Agaricomycetes</taxon>
        <taxon>Agaricomycetidae</taxon>
        <taxon>Agaricales</taxon>
        <taxon>Marasmiineae</taxon>
        <taxon>Mycenaceae</taxon>
        <taxon>Mycena</taxon>
    </lineage>
</organism>
<dbReference type="PANTHER" id="PTHR11009">
    <property type="entry name" value="DER1-LIKE PROTEIN, DERLIN"/>
    <property type="match status" value="1"/>
</dbReference>
<dbReference type="GO" id="GO:0005789">
    <property type="term" value="C:endoplasmic reticulum membrane"/>
    <property type="evidence" value="ECO:0007669"/>
    <property type="project" value="UniProtKB-SubCell"/>
</dbReference>
<comment type="function">
    <text evidence="7">May be involved in the degradation of misfolded endoplasmic reticulum (ER) luminal proteins.</text>
</comment>
<dbReference type="InterPro" id="IPR035952">
    <property type="entry name" value="Rhomboid-like_sf"/>
</dbReference>
<evidence type="ECO:0000256" key="1">
    <source>
        <dbReference type="ARBA" id="ARBA00004477"/>
    </source>
</evidence>
<name>A0AAD2HCW5_9AGAR</name>
<feature type="compositionally biased region" description="Low complexity" evidence="8">
    <location>
        <begin position="218"/>
        <end position="235"/>
    </location>
</feature>
<comment type="similarity">
    <text evidence="2 7">Belongs to the derlin family.</text>
</comment>
<comment type="caution">
    <text evidence="7">Lacks conserved residue(s) required for the propagation of feature annotation.</text>
</comment>
<keyword evidence="3 7" id="KW-0812">Transmembrane</keyword>
<comment type="subcellular location">
    <subcellularLocation>
        <location evidence="1 7">Endoplasmic reticulum membrane</location>
        <topology evidence="1 7">Multi-pass membrane protein</topology>
    </subcellularLocation>
</comment>